<evidence type="ECO:0000256" key="1">
    <source>
        <dbReference type="SAM" id="MobiDB-lite"/>
    </source>
</evidence>
<accession>A0ABQ8HIQ9</accession>
<keyword evidence="2" id="KW-0812">Transmembrane</keyword>
<protein>
    <submittedName>
        <fullName evidence="3">Uncharacterized protein</fullName>
    </submittedName>
</protein>
<keyword evidence="2" id="KW-0472">Membrane</keyword>
<dbReference type="PANTHER" id="PTHR34189:SF18">
    <property type="entry name" value="SERINE_THREONINE-KINASE RLCKVII PROTEIN"/>
    <property type="match status" value="1"/>
</dbReference>
<reference evidence="3 4" key="1">
    <citation type="submission" date="2021-02" db="EMBL/GenBank/DDBJ databases">
        <title>Plant Genome Project.</title>
        <authorList>
            <person name="Zhang R.-G."/>
        </authorList>
    </citation>
    <scope>NUCLEOTIDE SEQUENCE [LARGE SCALE GENOMIC DNA]</scope>
    <source>
        <tissue evidence="3">Leaves</tissue>
    </source>
</reference>
<evidence type="ECO:0000313" key="3">
    <source>
        <dbReference type="EMBL" id="KAH7560953.1"/>
    </source>
</evidence>
<keyword evidence="2" id="KW-1133">Transmembrane helix</keyword>
<feature type="transmembrane region" description="Helical" evidence="2">
    <location>
        <begin position="39"/>
        <end position="59"/>
    </location>
</feature>
<comment type="caution">
    <text evidence="3">The sequence shown here is derived from an EMBL/GenBank/DDBJ whole genome shotgun (WGS) entry which is preliminary data.</text>
</comment>
<name>A0ABQ8HIQ9_9ROSI</name>
<feature type="region of interest" description="Disordered" evidence="1">
    <location>
        <begin position="12"/>
        <end position="37"/>
    </location>
</feature>
<gene>
    <name evidence="3" type="ORF">JRO89_XS10G0145600</name>
</gene>
<evidence type="ECO:0000256" key="2">
    <source>
        <dbReference type="SAM" id="Phobius"/>
    </source>
</evidence>
<keyword evidence="4" id="KW-1185">Reference proteome</keyword>
<feature type="compositionally biased region" description="Polar residues" evidence="1">
    <location>
        <begin position="21"/>
        <end position="35"/>
    </location>
</feature>
<evidence type="ECO:0000313" key="4">
    <source>
        <dbReference type="Proteomes" id="UP000827721"/>
    </source>
</evidence>
<dbReference type="Proteomes" id="UP000827721">
    <property type="component" value="Unassembled WGS sequence"/>
</dbReference>
<dbReference type="PANTHER" id="PTHR34189">
    <property type="entry name" value="TRANSMEMBRANE PROTEIN"/>
    <property type="match status" value="1"/>
</dbReference>
<sequence length="122" mass="13483">MEDSSYLPLYSRRPGARQTRSRGTPISHPRSSSSPAPKYVHVIPVILLLTFFILWWFSYPVNLVIKDGRIVEIVTTDEMIPALDDTRVELAILASSAVSPIGLISPDLNLTTGNNETGISLF</sequence>
<dbReference type="EMBL" id="JAFEMO010000010">
    <property type="protein sequence ID" value="KAH7560953.1"/>
    <property type="molecule type" value="Genomic_DNA"/>
</dbReference>
<organism evidence="3 4">
    <name type="scientific">Xanthoceras sorbifolium</name>
    <dbReference type="NCBI Taxonomy" id="99658"/>
    <lineage>
        <taxon>Eukaryota</taxon>
        <taxon>Viridiplantae</taxon>
        <taxon>Streptophyta</taxon>
        <taxon>Embryophyta</taxon>
        <taxon>Tracheophyta</taxon>
        <taxon>Spermatophyta</taxon>
        <taxon>Magnoliopsida</taxon>
        <taxon>eudicotyledons</taxon>
        <taxon>Gunneridae</taxon>
        <taxon>Pentapetalae</taxon>
        <taxon>rosids</taxon>
        <taxon>malvids</taxon>
        <taxon>Sapindales</taxon>
        <taxon>Sapindaceae</taxon>
        <taxon>Xanthoceroideae</taxon>
        <taxon>Xanthoceras</taxon>
    </lineage>
</organism>
<proteinExistence type="predicted"/>